<dbReference type="Proteomes" id="UP000013909">
    <property type="component" value="Unassembled WGS sequence"/>
</dbReference>
<dbReference type="GO" id="GO:0009279">
    <property type="term" value="C:cell outer membrane"/>
    <property type="evidence" value="ECO:0007669"/>
    <property type="project" value="UniProtKB-SubCell"/>
</dbReference>
<feature type="domain" description="TonB-dependent receptor plug" evidence="4">
    <location>
        <begin position="149"/>
        <end position="227"/>
    </location>
</feature>
<dbReference type="SUPFAM" id="SSF56935">
    <property type="entry name" value="Porins"/>
    <property type="match status" value="1"/>
</dbReference>
<sequence length="810" mass="90390">MKTYTLLFLSFFTYLLGFGESGAQQLGNSLTGVVVNEEGEPLPFTNVALKDNATQQLITGVVTDLEGYFMLINGYTGEAFLEISSIGYTPFLLSGLRLDGATKKDLGFINMAAGLESLTEVTVSGMRAQIVFDADKTVVNVEGSPLAEGNTALDVIGRSPGVFVDSDGNINLNGRSGVVVLIDDRPTYMSAQDLANFLRAMPADNVKSIEVINNPSSKYDAEGAAGVINLRLKKNDLSGINGSVHMGHRYNGIHAPNAGASLNVKQGKWTTNANLNYSEWAQFNDLEILRRFQLEEGSSDFDQQARLKLVRKNLFFQGGTTYLLKENHRLGANLQLSRQDGAEDGLSNTAITTPGSLFPTNLRAINDSRSDNTRLFANLHYVGELDTVGTKITSDVDHTFMDAGSLSLLSNRYWTEANQVGNQDRILTGNEMAYSIFTTKVDFTRPLKNSRSVELGLKGSWVKSDNDLQISKSIEEGPLEPDANSNRFVYDENVLAAYGNYHTKLGPKMKLQGGLRLEYSDITGHSVTLDQRNRQQYADLFPSVSLQQTINDNYQVAYNLNRRITRPNYRLLNPFVFYIDPLTVEEGNPNLTPQYATNLEMNHTIKGQYQISLGYARTENAFGQIMIQDDATRRTSIQIQNLDVTQNLNLRFVVPMEVAPWYTMNHMLQLSQNTFQSQLGSELLDESQFTMTFRTQHNMTFGKGWKAEMVGMYMSKNRFGQMVLNPVAWVDAGVSKSFKGDKWNLSVNGSDLLRSQRFTGNIRFDQINTDVAQYNNIQSVRIGLRWKFSQGQNFKVSQRSGSTEEQNRLD</sequence>
<comment type="caution">
    <text evidence="6">The sequence shown here is derived from an EMBL/GenBank/DDBJ whole genome shotgun (WGS) entry which is preliminary data.</text>
</comment>
<evidence type="ECO:0000313" key="7">
    <source>
        <dbReference type="Proteomes" id="UP000013909"/>
    </source>
</evidence>
<keyword evidence="7" id="KW-1185">Reference proteome</keyword>
<protein>
    <submittedName>
        <fullName evidence="6">TonB-dependent receptor</fullName>
    </submittedName>
</protein>
<proteinExistence type="predicted"/>
<dbReference type="PANTHER" id="PTHR40980">
    <property type="entry name" value="PLUG DOMAIN-CONTAINING PROTEIN"/>
    <property type="match status" value="1"/>
</dbReference>
<dbReference type="Pfam" id="PF14905">
    <property type="entry name" value="OMP_b-brl_3"/>
    <property type="match status" value="1"/>
</dbReference>
<dbReference type="Pfam" id="PF13620">
    <property type="entry name" value="CarboxypepD_reg"/>
    <property type="match status" value="1"/>
</dbReference>
<dbReference type="PATRIC" id="fig|1288963.3.peg.3615"/>
<dbReference type="InterPro" id="IPR037066">
    <property type="entry name" value="Plug_dom_sf"/>
</dbReference>
<reference evidence="6 7" key="1">
    <citation type="submission" date="2013-02" db="EMBL/GenBank/DDBJ databases">
        <title>A novel strain isolated from Lonar lake, Maharashtra, India.</title>
        <authorList>
            <person name="Singh A."/>
        </authorList>
    </citation>
    <scope>NUCLEOTIDE SEQUENCE [LARGE SCALE GENOMIC DNA]</scope>
    <source>
        <strain evidence="6 7">AK24</strain>
    </source>
</reference>
<organism evidence="6 7">
    <name type="scientific">Lunatimonas lonarensis</name>
    <dbReference type="NCBI Taxonomy" id="1232681"/>
    <lineage>
        <taxon>Bacteria</taxon>
        <taxon>Pseudomonadati</taxon>
        <taxon>Bacteroidota</taxon>
        <taxon>Cytophagia</taxon>
        <taxon>Cytophagales</taxon>
        <taxon>Cyclobacteriaceae</taxon>
    </lineage>
</organism>
<dbReference type="RefSeq" id="WP_010855756.1">
    <property type="nucleotide sequence ID" value="NZ_AQHR01000093.1"/>
</dbReference>
<keyword evidence="6" id="KW-0675">Receptor</keyword>
<dbReference type="STRING" id="1232681.ADIS_3625"/>
<dbReference type="InterPro" id="IPR008969">
    <property type="entry name" value="CarboxyPept-like_regulatory"/>
</dbReference>
<dbReference type="AlphaFoldDB" id="R7ZPA6"/>
<dbReference type="EMBL" id="AQHR01000093">
    <property type="protein sequence ID" value="EON75893.1"/>
    <property type="molecule type" value="Genomic_DNA"/>
</dbReference>
<evidence type="ECO:0000259" key="4">
    <source>
        <dbReference type="Pfam" id="PF07715"/>
    </source>
</evidence>
<evidence type="ECO:0000313" key="6">
    <source>
        <dbReference type="EMBL" id="EON75893.1"/>
    </source>
</evidence>
<keyword evidence="3" id="KW-0998">Cell outer membrane</keyword>
<dbReference type="InterPro" id="IPR036942">
    <property type="entry name" value="Beta-barrel_TonB_sf"/>
</dbReference>
<gene>
    <name evidence="6" type="ORF">ADIS_3625</name>
</gene>
<accession>R7ZPA6</accession>
<evidence type="ECO:0000256" key="3">
    <source>
        <dbReference type="ARBA" id="ARBA00023237"/>
    </source>
</evidence>
<keyword evidence="2" id="KW-0472">Membrane</keyword>
<name>R7ZPA6_9BACT</name>
<dbReference type="OrthoDB" id="972646at2"/>
<dbReference type="Gene3D" id="2.170.130.10">
    <property type="entry name" value="TonB-dependent receptor, plug domain"/>
    <property type="match status" value="1"/>
</dbReference>
<dbReference type="SUPFAM" id="SSF49464">
    <property type="entry name" value="Carboxypeptidase regulatory domain-like"/>
    <property type="match status" value="1"/>
</dbReference>
<dbReference type="Gene3D" id="2.40.170.20">
    <property type="entry name" value="TonB-dependent receptor, beta-barrel domain"/>
    <property type="match status" value="1"/>
</dbReference>
<evidence type="ECO:0000256" key="1">
    <source>
        <dbReference type="ARBA" id="ARBA00004442"/>
    </source>
</evidence>
<feature type="domain" description="Outer membrane protein beta-barrel" evidence="5">
    <location>
        <begin position="385"/>
        <end position="786"/>
    </location>
</feature>
<comment type="subcellular location">
    <subcellularLocation>
        <location evidence="1">Cell outer membrane</location>
    </subcellularLocation>
</comment>
<dbReference type="InterPro" id="IPR012910">
    <property type="entry name" value="Plug_dom"/>
</dbReference>
<dbReference type="Pfam" id="PF07715">
    <property type="entry name" value="Plug"/>
    <property type="match status" value="1"/>
</dbReference>
<dbReference type="PANTHER" id="PTHR40980:SF4">
    <property type="entry name" value="TONB-DEPENDENT RECEPTOR-LIKE BETA-BARREL DOMAIN-CONTAINING PROTEIN"/>
    <property type="match status" value="1"/>
</dbReference>
<evidence type="ECO:0000256" key="2">
    <source>
        <dbReference type="ARBA" id="ARBA00023136"/>
    </source>
</evidence>
<evidence type="ECO:0000259" key="5">
    <source>
        <dbReference type="Pfam" id="PF14905"/>
    </source>
</evidence>
<dbReference type="InterPro" id="IPR041700">
    <property type="entry name" value="OMP_b-brl_3"/>
</dbReference>